<dbReference type="PANTHER" id="PTHR45662:SF2">
    <property type="entry name" value="PHOSPHATIDYLINOSITOL-3-PHOSPHATASE SAC1"/>
    <property type="match status" value="1"/>
</dbReference>
<evidence type="ECO:0000256" key="5">
    <source>
        <dbReference type="ARBA" id="ARBA00041396"/>
    </source>
</evidence>
<evidence type="ECO:0000313" key="10">
    <source>
        <dbReference type="Proteomes" id="UP000092445"/>
    </source>
</evidence>
<comment type="catalytic activity">
    <reaction evidence="3">
        <text>a 1,2-diacyl-sn-glycero-3-phospho-(1D-myo-inositol 4-phosphate) + H2O = a 1,2-diacyl-sn-glycero-3-phospho-(1D-myo-inositol) + phosphate</text>
        <dbReference type="Rhea" id="RHEA:55652"/>
        <dbReference type="ChEBI" id="CHEBI:15377"/>
        <dbReference type="ChEBI" id="CHEBI:43474"/>
        <dbReference type="ChEBI" id="CHEBI:57880"/>
        <dbReference type="ChEBI" id="CHEBI:58178"/>
    </reaction>
    <physiologicalReaction direction="left-to-right" evidence="3">
        <dbReference type="Rhea" id="RHEA:55653"/>
    </physiologicalReaction>
</comment>
<dbReference type="Proteomes" id="UP000092445">
    <property type="component" value="Unassembled WGS sequence"/>
</dbReference>
<name>A0A1B0AHI7_GLOPL</name>
<dbReference type="STRING" id="7398.A0A1B0AHI7"/>
<keyword evidence="10" id="KW-1185">Reference proteome</keyword>
<reference evidence="9" key="2">
    <citation type="submission" date="2020-05" db="UniProtKB">
        <authorList>
            <consortium name="EnsemblMetazoa"/>
        </authorList>
    </citation>
    <scope>IDENTIFICATION</scope>
    <source>
        <strain evidence="9">IAEA</strain>
    </source>
</reference>
<dbReference type="GO" id="GO:0005783">
    <property type="term" value="C:endoplasmic reticulum"/>
    <property type="evidence" value="ECO:0007669"/>
    <property type="project" value="TreeGrafter"/>
</dbReference>
<feature type="domain" description="SAC" evidence="8">
    <location>
        <begin position="120"/>
        <end position="191"/>
    </location>
</feature>
<evidence type="ECO:0000256" key="1">
    <source>
        <dbReference type="ARBA" id="ARBA00013038"/>
    </source>
</evidence>
<reference evidence="10" key="1">
    <citation type="submission" date="2014-03" db="EMBL/GenBank/DDBJ databases">
        <authorList>
            <person name="Aksoy S."/>
            <person name="Warren W."/>
            <person name="Wilson R.K."/>
        </authorList>
    </citation>
    <scope>NUCLEOTIDE SEQUENCE [LARGE SCALE GENOMIC DNA]</scope>
    <source>
        <strain evidence="10">IAEA</strain>
    </source>
</reference>
<proteinExistence type="predicted"/>
<evidence type="ECO:0000256" key="3">
    <source>
        <dbReference type="ARBA" id="ARBA00036807"/>
    </source>
</evidence>
<comment type="catalytic activity">
    <reaction evidence="2">
        <text>a 1,2-diacyl-sn-glycero-3-phospho-(1D-myo-inositol-3-phosphate) + H2O = a 1,2-diacyl-sn-glycero-3-phospho-(1D-myo-inositol) + phosphate</text>
        <dbReference type="Rhea" id="RHEA:12316"/>
        <dbReference type="ChEBI" id="CHEBI:15377"/>
        <dbReference type="ChEBI" id="CHEBI:43474"/>
        <dbReference type="ChEBI" id="CHEBI:57880"/>
        <dbReference type="ChEBI" id="CHEBI:58088"/>
        <dbReference type="EC" id="3.1.3.64"/>
    </reaction>
    <physiologicalReaction direction="left-to-right" evidence="2">
        <dbReference type="Rhea" id="RHEA:12317"/>
    </physiologicalReaction>
</comment>
<evidence type="ECO:0000256" key="4">
    <source>
        <dbReference type="ARBA" id="ARBA00040795"/>
    </source>
</evidence>
<dbReference type="GO" id="GO:0043812">
    <property type="term" value="F:phosphatidylinositol-4-phosphate phosphatase activity"/>
    <property type="evidence" value="ECO:0007669"/>
    <property type="project" value="TreeGrafter"/>
</dbReference>
<evidence type="ECO:0000256" key="7">
    <source>
        <dbReference type="SAM" id="Phobius"/>
    </source>
</evidence>
<keyword evidence="7" id="KW-1133">Transmembrane helix</keyword>
<dbReference type="PANTHER" id="PTHR45662">
    <property type="entry name" value="PHOSPHATIDYLINOSITIDE PHOSPHATASE SAC1"/>
    <property type="match status" value="1"/>
</dbReference>
<dbReference type="GO" id="GO:0004438">
    <property type="term" value="F:phosphatidylinositol-3-phosphate phosphatase activity"/>
    <property type="evidence" value="ECO:0007669"/>
    <property type="project" value="UniProtKB-EC"/>
</dbReference>
<keyword evidence="7" id="KW-0472">Membrane</keyword>
<accession>A0A1B0AHI7</accession>
<dbReference type="GO" id="GO:0046856">
    <property type="term" value="P:phosphatidylinositol dephosphorylation"/>
    <property type="evidence" value="ECO:0007669"/>
    <property type="project" value="TreeGrafter"/>
</dbReference>
<dbReference type="PROSITE" id="PS50275">
    <property type="entry name" value="SAC"/>
    <property type="match status" value="1"/>
</dbReference>
<feature type="transmembrane region" description="Helical" evidence="7">
    <location>
        <begin position="260"/>
        <end position="277"/>
    </location>
</feature>
<dbReference type="AlphaFoldDB" id="A0A1B0AHI7"/>
<keyword evidence="7" id="KW-0812">Transmembrane</keyword>
<feature type="transmembrane region" description="Helical" evidence="7">
    <location>
        <begin position="289"/>
        <end position="308"/>
    </location>
</feature>
<dbReference type="InterPro" id="IPR002013">
    <property type="entry name" value="SAC_dom"/>
</dbReference>
<dbReference type="VEuPathDB" id="VectorBase:GPAI045933"/>
<evidence type="ECO:0000259" key="8">
    <source>
        <dbReference type="PROSITE" id="PS50275"/>
    </source>
</evidence>
<dbReference type="EC" id="3.1.3.64" evidence="1"/>
<sequence length="470" mass="54109">MITPADRPLYKCSRLTSRHANVQREHDLIDKIYCECQELYTRLKTCHNNLESIAAKNLYLLCSKTQGQLESDCNVEEFLLSLSDDEQKQKCNKHLIDVYETICSEVYEGMKISNKAVSTQKGVFRTNCIDCLDRTNVVRSMLARRSLQKTLEKLGILHPSQKIELTSPNFELIFKAVWADNADLISMQYSGTRALKTDFTRTGKRTKRGLLQDGVNALTRYYINNFTDGFRQDGIDLFLGRYVVTNPFWAPLEVKHSRRYNAFPSILVFAVAMLYITALMPPNFKTENLLFMLFSGALIAVSATEYLYNEMTANNTINPTERLPSVIGKVQKNRPISEHSRNQWEMEYNASLCDQRTFAHTPLFEVELHLSDIKICFKPSFEENEKNNFQQFFNQLIDDIKETYKYLLRSFDGDSLLSQFKNSNEIAILRAEVEAWEINSTASGSVTKSGLYINLFTFYNSDNDFQVPSS</sequence>
<protein>
    <recommendedName>
        <fullName evidence="4">Phosphatidylinositol-3-phosphatase SAC1</fullName>
        <ecNumber evidence="1">3.1.3.64</ecNumber>
    </recommendedName>
    <alternativeName>
        <fullName evidence="6">Phosphatidylinositol-4-phosphate phosphatase</fullName>
    </alternativeName>
    <alternativeName>
        <fullName evidence="5">Suppressor of actin mutations 1-like protein</fullName>
    </alternativeName>
</protein>
<evidence type="ECO:0000256" key="2">
    <source>
        <dbReference type="ARBA" id="ARBA00036631"/>
    </source>
</evidence>
<organism evidence="9 10">
    <name type="scientific">Glossina pallidipes</name>
    <name type="common">Tsetse fly</name>
    <dbReference type="NCBI Taxonomy" id="7398"/>
    <lineage>
        <taxon>Eukaryota</taxon>
        <taxon>Metazoa</taxon>
        <taxon>Ecdysozoa</taxon>
        <taxon>Arthropoda</taxon>
        <taxon>Hexapoda</taxon>
        <taxon>Insecta</taxon>
        <taxon>Pterygota</taxon>
        <taxon>Neoptera</taxon>
        <taxon>Endopterygota</taxon>
        <taxon>Diptera</taxon>
        <taxon>Brachycera</taxon>
        <taxon>Muscomorpha</taxon>
        <taxon>Hippoboscoidea</taxon>
        <taxon>Glossinidae</taxon>
        <taxon>Glossina</taxon>
    </lineage>
</organism>
<dbReference type="EnsemblMetazoa" id="GPAI045933-RA">
    <property type="protein sequence ID" value="GPAI045933-PA"/>
    <property type="gene ID" value="GPAI045933"/>
</dbReference>
<evidence type="ECO:0000256" key="6">
    <source>
        <dbReference type="ARBA" id="ARBA00041911"/>
    </source>
</evidence>
<evidence type="ECO:0000313" key="9">
    <source>
        <dbReference type="EnsemblMetazoa" id="GPAI045933-PA"/>
    </source>
</evidence>